<protein>
    <recommendedName>
        <fullName evidence="3">Probable chemoreceptor glutamine deamidase CheD</fullName>
        <ecNumber evidence="3">3.5.1.44</ecNumber>
    </recommendedName>
</protein>
<dbReference type="AlphaFoldDB" id="A0A0V8GK70"/>
<comment type="caution">
    <text evidence="4">The sequence shown here is derived from an EMBL/GenBank/DDBJ whole genome shotgun (WGS) entry which is preliminary data.</text>
</comment>
<comment type="function">
    <text evidence="3">Probably deamidates glutamine residues to glutamate on methyl-accepting chemotaxis receptors (MCPs), playing an important role in chemotaxis.</text>
</comment>
<dbReference type="Proteomes" id="UP001387110">
    <property type="component" value="Unassembled WGS sequence"/>
</dbReference>
<dbReference type="Pfam" id="PF03975">
    <property type="entry name" value="CheD"/>
    <property type="match status" value="1"/>
</dbReference>
<keyword evidence="2 3" id="KW-0378">Hydrolase</keyword>
<reference evidence="6 9" key="3">
    <citation type="submission" date="2023-12" db="EMBL/GenBank/DDBJ databases">
        <authorList>
            <person name="Easwaran N."/>
            <person name="Lazarus H.P.S."/>
        </authorList>
    </citation>
    <scope>NUCLEOTIDE SEQUENCE [LARGE SCALE GENOMIC DNA]</scope>
    <source>
        <strain evidence="6 9">VIT-2023</strain>
    </source>
</reference>
<organism evidence="4 7">
    <name type="scientific">Exiguobacterium indicum</name>
    <dbReference type="NCBI Taxonomy" id="296995"/>
    <lineage>
        <taxon>Bacteria</taxon>
        <taxon>Bacillati</taxon>
        <taxon>Bacillota</taxon>
        <taxon>Bacilli</taxon>
        <taxon>Bacillales</taxon>
        <taxon>Bacillales Family XII. Incertae Sedis</taxon>
        <taxon>Exiguobacterium</taxon>
    </lineage>
</organism>
<dbReference type="RefSeq" id="WP_023468696.1">
    <property type="nucleotide sequence ID" value="NZ_FMYN01000001.1"/>
</dbReference>
<evidence type="ECO:0000313" key="8">
    <source>
        <dbReference type="Proteomes" id="UP000072605"/>
    </source>
</evidence>
<evidence type="ECO:0000313" key="5">
    <source>
        <dbReference type="EMBL" id="KTR26507.1"/>
    </source>
</evidence>
<evidence type="ECO:0000256" key="1">
    <source>
        <dbReference type="ARBA" id="ARBA00022500"/>
    </source>
</evidence>
<sequence>MDELIRIGIAEYAISKQPVILRTAGLGSCVGVVIYDQERGLSSMAHVMLPDSAISRNREAEIGKFADTAILEIVKRLRANGALRLRAKIAGGAQMFQFKYEHESMRIGERNIASVKDMLQKTGIPLVAEDVGGTNGRTIEFHSKSGRLVIRTVNVGTLEI</sequence>
<dbReference type="GO" id="GO:0050568">
    <property type="term" value="F:protein-glutamine glutaminase activity"/>
    <property type="evidence" value="ECO:0007669"/>
    <property type="project" value="UniProtKB-UniRule"/>
</dbReference>
<dbReference type="GO" id="GO:0006935">
    <property type="term" value="P:chemotaxis"/>
    <property type="evidence" value="ECO:0007669"/>
    <property type="project" value="UniProtKB-UniRule"/>
</dbReference>
<dbReference type="Proteomes" id="UP000072605">
    <property type="component" value="Unassembled WGS sequence"/>
</dbReference>
<dbReference type="PANTHER" id="PTHR35147">
    <property type="entry name" value="CHEMORECEPTOR GLUTAMINE DEAMIDASE CHED-RELATED"/>
    <property type="match status" value="1"/>
</dbReference>
<dbReference type="EC" id="3.5.1.44" evidence="3"/>
<evidence type="ECO:0000256" key="2">
    <source>
        <dbReference type="ARBA" id="ARBA00022801"/>
    </source>
</evidence>
<evidence type="ECO:0000313" key="4">
    <source>
        <dbReference type="EMBL" id="KSU50661.1"/>
    </source>
</evidence>
<keyword evidence="1 3" id="KW-0145">Chemotaxis</keyword>
<dbReference type="InterPro" id="IPR005659">
    <property type="entry name" value="Chemorcpt_Glu_NH3ase_CheD"/>
</dbReference>
<keyword evidence="9" id="KW-1185">Reference proteome</keyword>
<dbReference type="SUPFAM" id="SSF64438">
    <property type="entry name" value="CNF1/YfiH-like putative cysteine hydrolases"/>
    <property type="match status" value="1"/>
</dbReference>
<evidence type="ECO:0000313" key="7">
    <source>
        <dbReference type="Proteomes" id="UP000053797"/>
    </source>
</evidence>
<dbReference type="GeneID" id="90837114"/>
<dbReference type="InterPro" id="IPR038592">
    <property type="entry name" value="CheD-like_sf"/>
</dbReference>
<dbReference type="EMBL" id="JBAWKY010000001">
    <property type="protein sequence ID" value="MEI4461326.1"/>
    <property type="molecule type" value="Genomic_DNA"/>
</dbReference>
<dbReference type="Proteomes" id="UP000053797">
    <property type="component" value="Unassembled WGS sequence"/>
</dbReference>
<reference evidence="5 8" key="2">
    <citation type="journal article" date="2016" name="Front. Microbiol.">
        <title>Genomic Resource of Rice Seed Associated Bacteria.</title>
        <authorList>
            <person name="Midha S."/>
            <person name="Bansal K."/>
            <person name="Sharma S."/>
            <person name="Kumar N."/>
            <person name="Patil P.P."/>
            <person name="Chaudhry V."/>
            <person name="Patil P.B."/>
        </authorList>
    </citation>
    <scope>NUCLEOTIDE SEQUENCE [LARGE SCALE GENOMIC DNA]</scope>
    <source>
        <strain evidence="5 8">RSA11</strain>
    </source>
</reference>
<comment type="similarity">
    <text evidence="3">Belongs to the CheD family.</text>
</comment>
<accession>A0A0V8GK70</accession>
<dbReference type="PANTHER" id="PTHR35147:SF1">
    <property type="entry name" value="CHEMORECEPTOR GLUTAMINE DEAMIDASE CHED-RELATED"/>
    <property type="match status" value="1"/>
</dbReference>
<dbReference type="EMBL" id="LDQV01000023">
    <property type="protein sequence ID" value="KTR26507.1"/>
    <property type="molecule type" value="Genomic_DNA"/>
</dbReference>
<dbReference type="HAMAP" id="MF_01440">
    <property type="entry name" value="CheD"/>
    <property type="match status" value="1"/>
</dbReference>
<dbReference type="CDD" id="cd16352">
    <property type="entry name" value="CheD"/>
    <property type="match status" value="1"/>
</dbReference>
<gene>
    <name evidence="3" type="primary">cheD</name>
    <name evidence="4" type="ORF">AS033_04570</name>
    <name evidence="5" type="ORF">RSA11_09720</name>
    <name evidence="6" type="ORF">SZL87_02680</name>
</gene>
<dbReference type="OrthoDB" id="9807202at2"/>
<evidence type="ECO:0000313" key="9">
    <source>
        <dbReference type="Proteomes" id="UP001387110"/>
    </source>
</evidence>
<reference evidence="4 7" key="1">
    <citation type="journal article" date="2015" name="Int. J. Syst. Evol. Microbiol.">
        <title>Exiguobacterium enclense sp. nov., isolated from sediment.</title>
        <authorList>
            <person name="Dastager S.G."/>
            <person name="Mawlankar R."/>
            <person name="Sonalkar V.V."/>
            <person name="Thorat M.N."/>
            <person name="Mual P."/>
            <person name="Verma A."/>
            <person name="Krishnamurthi S."/>
            <person name="Tang S.K."/>
            <person name="Li W.J."/>
        </authorList>
    </citation>
    <scope>NUCLEOTIDE SEQUENCE [LARGE SCALE GENOMIC DNA]</scope>
    <source>
        <strain evidence="4 7">NIO-1109</strain>
    </source>
</reference>
<name>A0A0V8GK70_9BACL</name>
<proteinExistence type="inferred from homology"/>
<dbReference type="InterPro" id="IPR011324">
    <property type="entry name" value="Cytotoxic_necrot_fac-like_cat"/>
</dbReference>
<evidence type="ECO:0000256" key="3">
    <source>
        <dbReference type="HAMAP-Rule" id="MF_01440"/>
    </source>
</evidence>
<dbReference type="EMBL" id="LNQL01000001">
    <property type="protein sequence ID" value="KSU50661.1"/>
    <property type="molecule type" value="Genomic_DNA"/>
</dbReference>
<comment type="catalytic activity">
    <reaction evidence="3">
        <text>L-glutaminyl-[protein] + H2O = L-glutamyl-[protein] + NH4(+)</text>
        <dbReference type="Rhea" id="RHEA:16441"/>
        <dbReference type="Rhea" id="RHEA-COMP:10207"/>
        <dbReference type="Rhea" id="RHEA-COMP:10208"/>
        <dbReference type="ChEBI" id="CHEBI:15377"/>
        <dbReference type="ChEBI" id="CHEBI:28938"/>
        <dbReference type="ChEBI" id="CHEBI:29973"/>
        <dbReference type="ChEBI" id="CHEBI:30011"/>
        <dbReference type="EC" id="3.5.1.44"/>
    </reaction>
</comment>
<dbReference type="Gene3D" id="3.30.1330.200">
    <property type="match status" value="1"/>
</dbReference>
<evidence type="ECO:0000313" key="6">
    <source>
        <dbReference type="EMBL" id="MEI4461326.1"/>
    </source>
</evidence>